<evidence type="ECO:0000313" key="3">
    <source>
        <dbReference type="EMBL" id="MFF3341902.1"/>
    </source>
</evidence>
<evidence type="ECO:0000313" key="4">
    <source>
        <dbReference type="Proteomes" id="UP001601976"/>
    </source>
</evidence>
<feature type="compositionally biased region" description="Basic and acidic residues" evidence="2">
    <location>
        <begin position="60"/>
        <end position="72"/>
    </location>
</feature>
<dbReference type="CDD" id="cd05829">
    <property type="entry name" value="Sortase_F"/>
    <property type="match status" value="1"/>
</dbReference>
<reference evidence="3 4" key="1">
    <citation type="submission" date="2024-10" db="EMBL/GenBank/DDBJ databases">
        <title>The Natural Products Discovery Center: Release of the First 8490 Sequenced Strains for Exploring Actinobacteria Biosynthetic Diversity.</title>
        <authorList>
            <person name="Kalkreuter E."/>
            <person name="Kautsar S.A."/>
            <person name="Yang D."/>
            <person name="Bader C.D."/>
            <person name="Teijaro C.N."/>
            <person name="Fluegel L."/>
            <person name="Davis C.M."/>
            <person name="Simpson J.R."/>
            <person name="Lauterbach L."/>
            <person name="Steele A.D."/>
            <person name="Gui C."/>
            <person name="Meng S."/>
            <person name="Li G."/>
            <person name="Viehrig K."/>
            <person name="Ye F."/>
            <person name="Su P."/>
            <person name="Kiefer A.F."/>
            <person name="Nichols A."/>
            <person name="Cepeda A.J."/>
            <person name="Yan W."/>
            <person name="Fan B."/>
            <person name="Jiang Y."/>
            <person name="Adhikari A."/>
            <person name="Zheng C.-J."/>
            <person name="Schuster L."/>
            <person name="Cowan T.M."/>
            <person name="Smanski M.J."/>
            <person name="Chevrette M.G."/>
            <person name="De Carvalho L.P.S."/>
            <person name="Shen B."/>
        </authorList>
    </citation>
    <scope>NUCLEOTIDE SEQUENCE [LARGE SCALE GENOMIC DNA]</scope>
    <source>
        <strain evidence="3 4">NPDC003029</strain>
    </source>
</reference>
<dbReference type="NCBIfam" id="NF033748">
    <property type="entry name" value="class_F_sortase"/>
    <property type="match status" value="1"/>
</dbReference>
<dbReference type="EMBL" id="JBIAPK010000008">
    <property type="protein sequence ID" value="MFF3341902.1"/>
    <property type="molecule type" value="Genomic_DNA"/>
</dbReference>
<dbReference type="InterPro" id="IPR005754">
    <property type="entry name" value="Sortase"/>
</dbReference>
<sequence>MISHGGYETGVAPRRARTAATSAVTAIAALLLVAGCSGPGEEPPPQSAPANRQPVQGDTQARDDQPAQDAEKGAGSGQQDAAALPKSPPRRISIPSLGVSSALEELGQQKDGAMETPVDPAKAGWYTPGPPPGAQGPAVIAGHVSWNGEPSVFHRLSSLKAGDRIEVDRADGKTAQFTVDRTAQYPKNRFPTVEVYKNIDHAGLRLITCGGQYDRSTRYYADNVVVFARFTGSR</sequence>
<dbReference type="Proteomes" id="UP001601976">
    <property type="component" value="Unassembled WGS sequence"/>
</dbReference>
<keyword evidence="1" id="KW-0378">Hydrolase</keyword>
<dbReference type="InterPro" id="IPR042001">
    <property type="entry name" value="Sortase_F"/>
</dbReference>
<protein>
    <submittedName>
        <fullName evidence="3">Class F sortase</fullName>
    </submittedName>
</protein>
<dbReference type="Gene3D" id="2.40.260.10">
    <property type="entry name" value="Sortase"/>
    <property type="match status" value="1"/>
</dbReference>
<feature type="region of interest" description="Disordered" evidence="2">
    <location>
        <begin position="107"/>
        <end position="133"/>
    </location>
</feature>
<gene>
    <name evidence="3" type="ORF">ACFYWW_24765</name>
</gene>
<dbReference type="Pfam" id="PF04203">
    <property type="entry name" value="Sortase"/>
    <property type="match status" value="1"/>
</dbReference>
<dbReference type="InterPro" id="IPR023365">
    <property type="entry name" value="Sortase_dom-sf"/>
</dbReference>
<feature type="region of interest" description="Disordered" evidence="2">
    <location>
        <begin position="35"/>
        <end position="94"/>
    </location>
</feature>
<keyword evidence="4" id="KW-1185">Reference proteome</keyword>
<feature type="compositionally biased region" description="Polar residues" evidence="2">
    <location>
        <begin position="48"/>
        <end position="59"/>
    </location>
</feature>
<comment type="caution">
    <text evidence="3">The sequence shown here is derived from an EMBL/GenBank/DDBJ whole genome shotgun (WGS) entry which is preliminary data.</text>
</comment>
<dbReference type="RefSeq" id="WP_355715660.1">
    <property type="nucleotide sequence ID" value="NZ_JBEXNP010000003.1"/>
</dbReference>
<dbReference type="SUPFAM" id="SSF63817">
    <property type="entry name" value="Sortase"/>
    <property type="match status" value="1"/>
</dbReference>
<evidence type="ECO:0000256" key="2">
    <source>
        <dbReference type="SAM" id="MobiDB-lite"/>
    </source>
</evidence>
<organism evidence="3 4">
    <name type="scientific">Streptomyces flavidovirens</name>
    <dbReference type="NCBI Taxonomy" id="67298"/>
    <lineage>
        <taxon>Bacteria</taxon>
        <taxon>Bacillati</taxon>
        <taxon>Actinomycetota</taxon>
        <taxon>Actinomycetes</taxon>
        <taxon>Kitasatosporales</taxon>
        <taxon>Streptomycetaceae</taxon>
        <taxon>Streptomyces</taxon>
    </lineage>
</organism>
<name>A0ABW6RK28_9ACTN</name>
<proteinExistence type="predicted"/>
<evidence type="ECO:0000256" key="1">
    <source>
        <dbReference type="ARBA" id="ARBA00022801"/>
    </source>
</evidence>
<accession>A0ABW6RK28</accession>